<evidence type="ECO:0000256" key="4">
    <source>
        <dbReference type="ARBA" id="ARBA00022989"/>
    </source>
</evidence>
<sequence length="260" mass="27795">MQPYEQNQTAYGTGFARTAAQVDQGLRAFMLGVYNNMVLGLAISALVALGINMLATTSDPSQAVARIGGVNLTQFGATLYGSPLMWVVALAPLAFIFFFSFRMDRMSAAAARGTFFAFAAVMGASLSTLLIRYTGASVVQVFFITAAAFGSLSLWGYTTNRSLSGMGSFLIMGLVGLILASIVNIFVASSMLQFGISVIGVLIFAGLTAYDTQKLKEMYLYGNFDSETAAKASVFGALTLYLDFINMFQFLLALVGNRRA</sequence>
<organism evidence="7">
    <name type="scientific">Microvirga ossetica</name>
    <dbReference type="NCBI Taxonomy" id="1882682"/>
    <lineage>
        <taxon>Bacteria</taxon>
        <taxon>Pseudomonadati</taxon>
        <taxon>Pseudomonadota</taxon>
        <taxon>Alphaproteobacteria</taxon>
        <taxon>Hyphomicrobiales</taxon>
        <taxon>Methylobacteriaceae</taxon>
        <taxon>Microvirga</taxon>
    </lineage>
</organism>
<keyword evidence="3 6" id="KW-0812">Transmembrane</keyword>
<feature type="transmembrane region" description="Helical" evidence="6">
    <location>
        <begin position="75"/>
        <end position="101"/>
    </location>
</feature>
<dbReference type="GO" id="GO:0005886">
    <property type="term" value="C:plasma membrane"/>
    <property type="evidence" value="ECO:0007669"/>
    <property type="project" value="TreeGrafter"/>
</dbReference>
<feature type="transmembrane region" description="Helical" evidence="6">
    <location>
        <begin position="113"/>
        <end position="131"/>
    </location>
</feature>
<feature type="transmembrane region" description="Helical" evidence="6">
    <location>
        <begin position="33"/>
        <end position="55"/>
    </location>
</feature>
<accession>A0A1B2EVJ6</accession>
<protein>
    <recommendedName>
        <fullName evidence="8">BAX inhibitor protein</fullName>
    </recommendedName>
</protein>
<evidence type="ECO:0000313" key="7">
    <source>
        <dbReference type="EMBL" id="ANY83997.1"/>
    </source>
</evidence>
<comment type="similarity">
    <text evidence="2 6">Belongs to the BI1 family.</text>
</comment>
<dbReference type="PANTHER" id="PTHR23291:SF50">
    <property type="entry name" value="PROTEIN LIFEGUARD 4"/>
    <property type="match status" value="1"/>
</dbReference>
<feature type="transmembrane region" description="Helical" evidence="6">
    <location>
        <begin position="169"/>
        <end position="188"/>
    </location>
</feature>
<reference evidence="7" key="1">
    <citation type="submission" date="2016-07" db="EMBL/GenBank/DDBJ databases">
        <title>Microvirga ossetica sp. nov. a new species of rhizobia isolated from root nodules of the legume species Vicia alpestris Steven originated from North Ossetia region in the Caucasus.</title>
        <authorList>
            <person name="Safronova V.I."/>
            <person name="Kuznetsova I.G."/>
            <person name="Sazanova A.L."/>
            <person name="Belimov A."/>
            <person name="Andronov E."/>
            <person name="Osledkin Y.S."/>
            <person name="Onishchuk O.P."/>
            <person name="Kurchak O.N."/>
            <person name="Shaposhnikov A.I."/>
            <person name="Willems A."/>
            <person name="Tikhonovich I.A."/>
        </authorList>
    </citation>
    <scope>NUCLEOTIDE SEQUENCE [LARGE SCALE GENOMIC DNA]</scope>
    <source>
        <strain evidence="7">V5/3M</strain>
        <plasmid evidence="7">unnamed2</plasmid>
    </source>
</reference>
<dbReference type="Pfam" id="PF01027">
    <property type="entry name" value="Bax1-I"/>
    <property type="match status" value="1"/>
</dbReference>
<dbReference type="OrthoDB" id="9793828at2"/>
<dbReference type="RefSeq" id="WP_099514938.1">
    <property type="nucleotide sequence ID" value="NZ_CP016619.1"/>
</dbReference>
<feature type="transmembrane region" description="Helical" evidence="6">
    <location>
        <begin position="137"/>
        <end position="157"/>
    </location>
</feature>
<proteinExistence type="inferred from homology"/>
<geneLocation type="plasmid" evidence="7">
    <name>unnamed2</name>
</geneLocation>
<keyword evidence="5 6" id="KW-0472">Membrane</keyword>
<dbReference type="AlphaFoldDB" id="A0A1B2EVJ6"/>
<evidence type="ECO:0000256" key="1">
    <source>
        <dbReference type="ARBA" id="ARBA00004141"/>
    </source>
</evidence>
<keyword evidence="4 6" id="KW-1133">Transmembrane helix</keyword>
<dbReference type="CDD" id="cd10432">
    <property type="entry name" value="BI-1-like_bacterial"/>
    <property type="match status" value="1"/>
</dbReference>
<dbReference type="KEGG" id="moc:BB934_37655"/>
<evidence type="ECO:0008006" key="8">
    <source>
        <dbReference type="Google" id="ProtNLM"/>
    </source>
</evidence>
<evidence type="ECO:0000256" key="6">
    <source>
        <dbReference type="RuleBase" id="RU004379"/>
    </source>
</evidence>
<dbReference type="PANTHER" id="PTHR23291">
    <property type="entry name" value="BAX INHIBITOR-RELATED"/>
    <property type="match status" value="1"/>
</dbReference>
<evidence type="ECO:0000256" key="3">
    <source>
        <dbReference type="ARBA" id="ARBA00022692"/>
    </source>
</evidence>
<comment type="subcellular location">
    <subcellularLocation>
        <location evidence="1">Membrane</location>
        <topology evidence="1">Multi-pass membrane protein</topology>
    </subcellularLocation>
</comment>
<name>A0A1B2EVJ6_9HYPH</name>
<feature type="transmembrane region" description="Helical" evidence="6">
    <location>
        <begin position="194"/>
        <end position="211"/>
    </location>
</feature>
<dbReference type="InterPro" id="IPR006214">
    <property type="entry name" value="Bax_inhibitor_1-related"/>
</dbReference>
<gene>
    <name evidence="7" type="ORF">BB934_37655</name>
</gene>
<evidence type="ECO:0000256" key="2">
    <source>
        <dbReference type="ARBA" id="ARBA00010350"/>
    </source>
</evidence>
<evidence type="ECO:0000256" key="5">
    <source>
        <dbReference type="ARBA" id="ARBA00023136"/>
    </source>
</evidence>
<keyword evidence="7" id="KW-0614">Plasmid</keyword>
<dbReference type="EMBL" id="CP016619">
    <property type="protein sequence ID" value="ANY83997.1"/>
    <property type="molecule type" value="Genomic_DNA"/>
</dbReference>
<feature type="transmembrane region" description="Helical" evidence="6">
    <location>
        <begin position="232"/>
        <end position="255"/>
    </location>
</feature>